<evidence type="ECO:0000256" key="3">
    <source>
        <dbReference type="SAM" id="MobiDB-lite"/>
    </source>
</evidence>
<accession>A0A8H9J209</accession>
<feature type="compositionally biased region" description="Polar residues" evidence="3">
    <location>
        <begin position="1861"/>
        <end position="1870"/>
    </location>
</feature>
<evidence type="ECO:0000256" key="2">
    <source>
        <dbReference type="ARBA" id="ARBA00023157"/>
    </source>
</evidence>
<dbReference type="InterPro" id="IPR036514">
    <property type="entry name" value="SGNH_hydro_sf"/>
</dbReference>
<dbReference type="InterPro" id="IPR013320">
    <property type="entry name" value="ConA-like_dom_sf"/>
</dbReference>
<feature type="compositionally biased region" description="Gly residues" evidence="3">
    <location>
        <begin position="229"/>
        <end position="239"/>
    </location>
</feature>
<feature type="chain" id="PRO_5034287314" description="LamG-like jellyroll fold domain-containing protein" evidence="4">
    <location>
        <begin position="19"/>
        <end position="2066"/>
    </location>
</feature>
<feature type="domain" description="LamG-like jellyroll fold" evidence="5">
    <location>
        <begin position="1919"/>
        <end position="2056"/>
    </location>
</feature>
<evidence type="ECO:0000313" key="7">
    <source>
        <dbReference type="Proteomes" id="UP000658656"/>
    </source>
</evidence>
<keyword evidence="2" id="KW-1015">Disulfide bond</keyword>
<comment type="caution">
    <text evidence="6">The sequence shown here is derived from an EMBL/GenBank/DDBJ whole genome shotgun (WGS) entry which is preliminary data.</text>
</comment>
<dbReference type="InterPro" id="IPR006558">
    <property type="entry name" value="LamG-like"/>
</dbReference>
<dbReference type="InterPro" id="IPR053140">
    <property type="entry name" value="GDSL_Rv0518-like"/>
</dbReference>
<protein>
    <recommendedName>
        <fullName evidence="5">LamG-like jellyroll fold domain-containing protein</fullName>
    </recommendedName>
</protein>
<proteinExistence type="predicted"/>
<gene>
    <name evidence="6" type="ORF">GCM10017566_45320</name>
</gene>
<dbReference type="SMART" id="SM00560">
    <property type="entry name" value="LamGL"/>
    <property type="match status" value="3"/>
</dbReference>
<sequence length="2066" mass="211815">MAVSALVFSLTTALPATAAVVQPATGRAAPAPETPEQPDNLATLEDGYGATPAQKQAMARAETQATSTGKAVVVDELTTETTEAVANPGGGFTLSTNAKPVRARQGAQWVPVNTALHPNRDHTLSPSATAYGTVVFSGGGRTPLASTTAGHTRYTVSWPGVLPAPRVSGSSATYPEVLPGVDLRVTATVTGGFSDVLVVKNATAAKNPALATLTLPATVTGGRVASGTDGGITVTGGPDGSTLDASTPMMWDSNTSLTAAPTPSSKSLPDKGLAPDPSDASHPGMAARVAPIKTHVTTDALTLSPDKRLLSDPATTFPVYLDPSFNWHPASGGTPAFDEVKQGAPCANTSFFGNPGPDGDYGFLGVGFNNWNSCVGVERTYYQWQLPSVIWGAHIGNAGNQHGATVNVSKAYSASCSVQSNDYLHWTGAIGPGTSWNNQPGPAGVIAQVTMGAAYNPTYCPNNGAVAAGFDVTAQIAQSAASHASQFTVGLSGNETPGNVEFSRFTDNPSLQIFFNLIPNTPGPLAALSGSANLGCATTTPYPYLGKTIVTNPPVLNATVSDPDADQLRATFKYWIDGSSSVQTGLSADNLDSGAAAKFSLPPSFTAGLSNGQVVDWQVQATDGQDWSPWSQICHFIAEPTAPSEPSITSADGAFPDNGTIGKPANTPGLFTEASTGGTVSKLVTALDRAPSTNNPPATDIAPFDGGGVIKPASRWKLADGSGTAAADSAGNANATLHGGTSWLNNSARGQVLGLDGSSGYASSNGPVVKTDGSFTVSAWVDLTSNAGYQTFVAQQGTTVSGFYLEYDSDVNQWTFARFAGDSSTSTAYRVRASTAVTLNTWTHLAGTYDAATGTMTIYVNGVAAGSAIDSTPWNATGPVVIGRGFVDSGPNNYVHGAISDVQLYQATLSTKDIERVVQAGGQIEPVGRWRFLDGTGTSAADSSSAGHPATLTGGYNWTTTPTPAVTFNGSTGYAATSAPVVDTSHSFSVSAWVKLSSTANYATAVSQGGNSIAAFYLQYNKNLNAWAFVLPSADSATAAQSIAKSAGAPTLNAWTHLVGVFNTTSAAVTLYVNGQVAGTTTDSTPWNATGPTSIGAAKLAGGAVSNSFTGSVTDVQIYTTALGAAEVGQLFASSTGAIKAPGPGPHTIYSYAADPAGDASGYQSYRFVAANDPNIHCASLAACYNNTGISPDSNHALGNLDGDGSSFSATDLTNAGWLSGGRLTVNGGTYMLPSYGAGQADNVLAANQIIDKTDPVLANYNATASASGASSLQFLTTGTEAITATPGAINGDSTSPFVPAGIAVAGTYCFDSTNPAAFCAPKGVVTYNDGSTSTYYLTVPDWVSGPEDIDVASFPHKNLSSGQANKTTKIYSFSVPLSPGKTITSVTLPDVGNQAIHGTAGLHVFALATRNTTTAGAPAGQTWTGAWASPNELQYNFSGSDNFSNQTIRLALKPSLSGNSVRVKLDNALGTNPLQIGHATIALGTADRLGEATPTPSGPVVALTFNGSTNTSIPEGGMVYSDALTFTVAANQYLLVSFQLVNQVPYLVENVSYSNEVMEFMSAVGSGDHTADTTDAAFAFSTPGTRWGAWTNIITDLDVATANVPTQALFGDTGLIDTFQPNTNPDAGSDKLLADDIAAAEPTTVTPYGTIAENIESNSVLSDNASVYGTGPSGGPSALARIDRDLLDQPGVNTVVLSEGLEDVLHNHSADELTIDGYDQLVNYFTAYGINIVVMGLTPCDGYAGSGGTPNDPCTSAVDQERTQTNTLLSGGLSAGLGPWSTPSLYYIDSDAAVGEPDPVNGAIRLKNTVNLNHGGTSPDYVNINDNGFGALTSAYLGPQDRWQLNDGATDSAATLAGDSANNATNPHLINNPNTGNNPLTLTGGTTWVTDSKRGTTLSFDGTTGYAATGGPVLDTTKSYSISGWVAVDRAGGATSPETAIAVNGTQNSALTLGYNPVNSRFQLTAANADSSDATIVQIEPATSSTDTWVHLTATFNATNRLLSFYINGSPMGTQTLGSPWNASGPLSIGSARQAYFFDGMISDVRVWDYALAPAQVTALYQNVS</sequence>
<reference evidence="6" key="1">
    <citation type="journal article" date="2014" name="Int. J. Syst. Evol. Microbiol.">
        <title>Complete genome sequence of Corynebacterium casei LMG S-19264T (=DSM 44701T), isolated from a smear-ripened cheese.</title>
        <authorList>
            <consortium name="US DOE Joint Genome Institute (JGI-PGF)"/>
            <person name="Walter F."/>
            <person name="Albersmeier A."/>
            <person name="Kalinowski J."/>
            <person name="Ruckert C."/>
        </authorList>
    </citation>
    <scope>NUCLEOTIDE SEQUENCE</scope>
    <source>
        <strain evidence="6">CGMCC 4.7679</strain>
    </source>
</reference>
<dbReference type="Gene3D" id="2.60.120.200">
    <property type="match status" value="3"/>
</dbReference>
<feature type="domain" description="LamG-like jellyroll fold" evidence="5">
    <location>
        <begin position="773"/>
        <end position="912"/>
    </location>
</feature>
<evidence type="ECO:0000256" key="1">
    <source>
        <dbReference type="ARBA" id="ARBA00022729"/>
    </source>
</evidence>
<organism evidence="6 7">
    <name type="scientific">Amycolatopsis bartoniae</name>
    <dbReference type="NCBI Taxonomy" id="941986"/>
    <lineage>
        <taxon>Bacteria</taxon>
        <taxon>Bacillati</taxon>
        <taxon>Actinomycetota</taxon>
        <taxon>Actinomycetes</taxon>
        <taxon>Pseudonocardiales</taxon>
        <taxon>Pseudonocardiaceae</taxon>
        <taxon>Amycolatopsis</taxon>
    </lineage>
</organism>
<dbReference type="SUPFAM" id="SSF52266">
    <property type="entry name" value="SGNH hydrolase"/>
    <property type="match status" value="1"/>
</dbReference>
<feature type="signal peptide" evidence="4">
    <location>
        <begin position="1"/>
        <end position="18"/>
    </location>
</feature>
<feature type="compositionally biased region" description="Polar residues" evidence="3">
    <location>
        <begin position="252"/>
        <end position="267"/>
    </location>
</feature>
<dbReference type="Proteomes" id="UP000658656">
    <property type="component" value="Unassembled WGS sequence"/>
</dbReference>
<name>A0A8H9J209_9PSEU</name>
<feature type="region of interest" description="Disordered" evidence="3">
    <location>
        <begin position="1860"/>
        <end position="1880"/>
    </location>
</feature>
<feature type="domain" description="LamG-like jellyroll fold" evidence="5">
    <location>
        <begin position="986"/>
        <end position="1126"/>
    </location>
</feature>
<dbReference type="Pfam" id="PF13385">
    <property type="entry name" value="Laminin_G_3"/>
    <property type="match status" value="3"/>
</dbReference>
<feature type="region of interest" description="Disordered" evidence="3">
    <location>
        <begin position="229"/>
        <end position="284"/>
    </location>
</feature>
<reference evidence="6" key="2">
    <citation type="submission" date="2020-09" db="EMBL/GenBank/DDBJ databases">
        <authorList>
            <person name="Sun Q."/>
            <person name="Zhou Y."/>
        </authorList>
    </citation>
    <scope>NUCLEOTIDE SEQUENCE</scope>
    <source>
        <strain evidence="6">CGMCC 4.7679</strain>
    </source>
</reference>
<keyword evidence="1 4" id="KW-0732">Signal</keyword>
<dbReference type="SUPFAM" id="SSF49899">
    <property type="entry name" value="Concanavalin A-like lectins/glucanases"/>
    <property type="match status" value="3"/>
</dbReference>
<evidence type="ECO:0000259" key="5">
    <source>
        <dbReference type="SMART" id="SM00560"/>
    </source>
</evidence>
<dbReference type="PANTHER" id="PTHR43784">
    <property type="entry name" value="GDSL-LIKE LIPASE/ACYLHYDROLASE, PUTATIVE (AFU_ORTHOLOGUE AFUA_2G00820)-RELATED"/>
    <property type="match status" value="1"/>
</dbReference>
<evidence type="ECO:0000313" key="6">
    <source>
        <dbReference type="EMBL" id="GHF66463.1"/>
    </source>
</evidence>
<dbReference type="PANTHER" id="PTHR43784:SF2">
    <property type="entry name" value="GDSL-LIKE LIPASE_ACYLHYDROLASE, PUTATIVE (AFU_ORTHOLOGUE AFUA_2G00820)-RELATED"/>
    <property type="match status" value="1"/>
</dbReference>
<evidence type="ECO:0000256" key="4">
    <source>
        <dbReference type="SAM" id="SignalP"/>
    </source>
</evidence>
<keyword evidence="7" id="KW-1185">Reference proteome</keyword>
<dbReference type="Gene3D" id="3.40.50.1110">
    <property type="entry name" value="SGNH hydrolase"/>
    <property type="match status" value="1"/>
</dbReference>
<dbReference type="EMBL" id="BNAV01000006">
    <property type="protein sequence ID" value="GHF66463.1"/>
    <property type="molecule type" value="Genomic_DNA"/>
</dbReference>